<keyword evidence="3" id="KW-1185">Reference proteome</keyword>
<protein>
    <submittedName>
        <fullName evidence="2">Uncharacterized protein</fullName>
    </submittedName>
</protein>
<organism evidence="2 3">
    <name type="scientific">Pneumocystis wakefieldiae</name>
    <dbReference type="NCBI Taxonomy" id="38082"/>
    <lineage>
        <taxon>Eukaryota</taxon>
        <taxon>Fungi</taxon>
        <taxon>Dikarya</taxon>
        <taxon>Ascomycota</taxon>
        <taxon>Taphrinomycotina</taxon>
        <taxon>Pneumocystomycetes</taxon>
        <taxon>Pneumocystaceae</taxon>
        <taxon>Pneumocystis</taxon>
    </lineage>
</organism>
<dbReference type="Proteomes" id="UP000663699">
    <property type="component" value="Chromosome 6"/>
</dbReference>
<evidence type="ECO:0000313" key="3">
    <source>
        <dbReference type="Proteomes" id="UP000663699"/>
    </source>
</evidence>
<keyword evidence="1" id="KW-0175">Coiled coil</keyword>
<dbReference type="AlphaFoldDB" id="A0A899FXY6"/>
<proteinExistence type="predicted"/>
<evidence type="ECO:0000313" key="2">
    <source>
        <dbReference type="EMBL" id="QSL65473.1"/>
    </source>
</evidence>
<feature type="coiled-coil region" evidence="1">
    <location>
        <begin position="152"/>
        <end position="189"/>
    </location>
</feature>
<accession>A0A899FXY6</accession>
<dbReference type="EMBL" id="CP054537">
    <property type="protein sequence ID" value="QSL65473.1"/>
    <property type="molecule type" value="Genomic_DNA"/>
</dbReference>
<sequence length="232" mass="26277">MTPLISWILFLGLSGTFYIALKGVPCLRFSLEDKSGSGRFEGEILGQKVRKKRRLALDKVLLDETVAKSRNVCAQENTHQLEEGSNPISKYSICASRPLSRDSKSPMYASLDEDRNIQLSVPKRHEELLSSRKPADSASFKQLVDNDIVKTKKQKQNAVKREKQKLLKARIEEERLRNYRHHQKTLEEERLKELVRKASSSPWNPQPESGEWILVAGKGNRHSASVLATTAG</sequence>
<gene>
    <name evidence="2" type="ORF">MERGE_002784</name>
</gene>
<dbReference type="OrthoDB" id="2564465at2759"/>
<name>A0A899FXY6_9ASCO</name>
<reference evidence="2" key="1">
    <citation type="submission" date="2020-06" db="EMBL/GenBank/DDBJ databases">
        <title>Genomes of multiple members of Pneumocystis genus reveal paths to human pathogen Pneumocystis jirovecii.</title>
        <authorList>
            <person name="Cisse O.H."/>
            <person name="Ma L."/>
            <person name="Dekker J."/>
            <person name="Khil P."/>
            <person name="Jo J."/>
            <person name="Brenchley J."/>
            <person name="Blair R."/>
            <person name="Pahar B."/>
            <person name="Chabe M."/>
            <person name="Van Rompay K.A."/>
            <person name="Keesler R."/>
            <person name="Sukura A."/>
            <person name="Hirsch V."/>
            <person name="Kutty G."/>
            <person name="Liu Y."/>
            <person name="Peng L."/>
            <person name="Chen J."/>
            <person name="Song J."/>
            <person name="Weissenbacher-Lang C."/>
            <person name="Xu J."/>
            <person name="Upham N.S."/>
            <person name="Stajich J.E."/>
            <person name="Cuomo C.A."/>
            <person name="Cushion M.T."/>
            <person name="Kovacs J.A."/>
        </authorList>
    </citation>
    <scope>NUCLEOTIDE SEQUENCE</scope>
    <source>
        <strain evidence="2">2A</strain>
    </source>
</reference>
<evidence type="ECO:0000256" key="1">
    <source>
        <dbReference type="SAM" id="Coils"/>
    </source>
</evidence>